<dbReference type="GO" id="GO:0016491">
    <property type="term" value="F:oxidoreductase activity"/>
    <property type="evidence" value="ECO:0007669"/>
    <property type="project" value="UniProtKB-KW"/>
</dbReference>
<evidence type="ECO:0000256" key="1">
    <source>
        <dbReference type="ARBA" id="ARBA00023002"/>
    </source>
</evidence>
<dbReference type="GeneID" id="19472100"/>
<dbReference type="HOGENOM" id="CLU_010194_44_4_1"/>
<dbReference type="PANTHER" id="PTHR43157">
    <property type="entry name" value="PHOSPHATIDYLINOSITOL-GLYCAN BIOSYNTHESIS CLASS F PROTEIN-RELATED"/>
    <property type="match status" value="1"/>
</dbReference>
<dbReference type="RefSeq" id="XP_008082730.1">
    <property type="nucleotide sequence ID" value="XM_008084539.1"/>
</dbReference>
<reference evidence="2 3" key="1">
    <citation type="journal article" date="2013" name="BMC Genomics">
        <title>Genomics-driven discovery of the pneumocandin biosynthetic gene cluster in the fungus Glarea lozoyensis.</title>
        <authorList>
            <person name="Chen L."/>
            <person name="Yue Q."/>
            <person name="Zhang X."/>
            <person name="Xiang M."/>
            <person name="Wang C."/>
            <person name="Li S."/>
            <person name="Che Y."/>
            <person name="Ortiz-Lopez F.J."/>
            <person name="Bills G.F."/>
            <person name="Liu X."/>
            <person name="An Z."/>
        </authorList>
    </citation>
    <scope>NUCLEOTIDE SEQUENCE [LARGE SCALE GENOMIC DNA]</scope>
    <source>
        <strain evidence="3">ATCC 20868 / MF5171</strain>
    </source>
</reference>
<keyword evidence="3" id="KW-1185">Reference proteome</keyword>
<dbReference type="OrthoDB" id="542013at2759"/>
<name>S3CVB5_GLAL2</name>
<dbReference type="STRING" id="1116229.S3CVB5"/>
<organism evidence="2 3">
    <name type="scientific">Glarea lozoyensis (strain ATCC 20868 / MF5171)</name>
    <dbReference type="NCBI Taxonomy" id="1116229"/>
    <lineage>
        <taxon>Eukaryota</taxon>
        <taxon>Fungi</taxon>
        <taxon>Dikarya</taxon>
        <taxon>Ascomycota</taxon>
        <taxon>Pezizomycotina</taxon>
        <taxon>Leotiomycetes</taxon>
        <taxon>Helotiales</taxon>
        <taxon>Helotiaceae</taxon>
        <taxon>Glarea</taxon>
    </lineage>
</organism>
<gene>
    <name evidence="2" type="ORF">GLAREA_13060</name>
</gene>
<dbReference type="KEGG" id="glz:GLAREA_13060"/>
<dbReference type="AlphaFoldDB" id="S3CVB5"/>
<keyword evidence="1" id="KW-0560">Oxidoreductase</keyword>
<proteinExistence type="predicted"/>
<dbReference type="eggNOG" id="KOG1208">
    <property type="taxonomic scope" value="Eukaryota"/>
</dbReference>
<dbReference type="OMA" id="VESHGKC"/>
<dbReference type="PRINTS" id="PR00081">
    <property type="entry name" value="GDHRDH"/>
</dbReference>
<sequence>MKPNLLPFIPSKLFGVPQPTQLFTGKTILITGASTGLGLEAAFKFASLDAAKIILGVRNISKGNLAVRAIEDRTKRSGVAEFWELDMKSYASIQTFAKRAEGLERLDVVVLNAGVAPKNYTIGEEGWESALQVNVVGTALLSLLLLPKLKTAVSGEELAHLIIVTSEAHRWLEPSDLPDPTKYGGSILHAVNALPDHMEQWDGLLQNARSKLFAMYITQAIAALVEDENGNPEVIVTATCPGACRSELMRDMKSDWAGRIGMGIYEGLFCKSSEEGARTYVLAVAVGLEGHGGWFRVKEIAMPGTLVTSEEGKILQQSVWIEIIEELSGKVPAVKYLVGKKS</sequence>
<protein>
    <submittedName>
        <fullName evidence="2">NAD(P)-binding Rossmann-fold containing protein</fullName>
    </submittedName>
</protein>
<dbReference type="PANTHER" id="PTHR43157:SF22">
    <property type="entry name" value="SHORT-CHAIN DEHYDROGENASE_REDUCTASE PHMF"/>
    <property type="match status" value="1"/>
</dbReference>
<dbReference type="SUPFAM" id="SSF51735">
    <property type="entry name" value="NAD(P)-binding Rossmann-fold domains"/>
    <property type="match status" value="1"/>
</dbReference>
<dbReference type="Proteomes" id="UP000016922">
    <property type="component" value="Unassembled WGS sequence"/>
</dbReference>
<evidence type="ECO:0000313" key="3">
    <source>
        <dbReference type="Proteomes" id="UP000016922"/>
    </source>
</evidence>
<dbReference type="InterPro" id="IPR002347">
    <property type="entry name" value="SDR_fam"/>
</dbReference>
<dbReference type="InterPro" id="IPR036291">
    <property type="entry name" value="NAD(P)-bd_dom_sf"/>
</dbReference>
<evidence type="ECO:0000313" key="2">
    <source>
        <dbReference type="EMBL" id="EPE30337.1"/>
    </source>
</evidence>
<dbReference type="Gene3D" id="3.40.50.720">
    <property type="entry name" value="NAD(P)-binding Rossmann-like Domain"/>
    <property type="match status" value="1"/>
</dbReference>
<dbReference type="EMBL" id="KE145364">
    <property type="protein sequence ID" value="EPE30337.1"/>
    <property type="molecule type" value="Genomic_DNA"/>
</dbReference>
<dbReference type="Pfam" id="PF00106">
    <property type="entry name" value="adh_short"/>
    <property type="match status" value="1"/>
</dbReference>
<accession>S3CVB5</accession>